<sequence length="99" mass="11833">MGLAVNYFYSLTPRQFANLTIGYNKKQQEATKQSWEQTRMIMHTVLLPYQQKGKTLKVTDVLPFPWEKEIQQEDQKPKTRAELEAYWQEIDNQKNKPKK</sequence>
<accession>A0A1B9Y3M1</accession>
<dbReference type="AlphaFoldDB" id="A0A1B9Y3M1"/>
<evidence type="ECO:0000313" key="1">
    <source>
        <dbReference type="EMBL" id="OCK44382.1"/>
    </source>
</evidence>
<organism evidence="1 2">
    <name type="scientific">Tenacibaculum soleae</name>
    <dbReference type="NCBI Taxonomy" id="447689"/>
    <lineage>
        <taxon>Bacteria</taxon>
        <taxon>Pseudomonadati</taxon>
        <taxon>Bacteroidota</taxon>
        <taxon>Flavobacteriia</taxon>
        <taxon>Flavobacteriales</taxon>
        <taxon>Flavobacteriaceae</taxon>
        <taxon>Tenacibaculum</taxon>
    </lineage>
</organism>
<comment type="caution">
    <text evidence="1">The sequence shown here is derived from an EMBL/GenBank/DDBJ whole genome shotgun (WGS) entry which is preliminary data.</text>
</comment>
<proteinExistence type="predicted"/>
<gene>
    <name evidence="1" type="ORF">BA195_06810</name>
</gene>
<dbReference type="OrthoDB" id="1453380at2"/>
<dbReference type="Proteomes" id="UP000093186">
    <property type="component" value="Unassembled WGS sequence"/>
</dbReference>
<protein>
    <submittedName>
        <fullName evidence="1">Uncharacterized protein</fullName>
    </submittedName>
</protein>
<keyword evidence="2" id="KW-1185">Reference proteome</keyword>
<evidence type="ECO:0000313" key="2">
    <source>
        <dbReference type="Proteomes" id="UP000093186"/>
    </source>
</evidence>
<reference evidence="1 2" key="1">
    <citation type="submission" date="2016-06" db="EMBL/GenBank/DDBJ databases">
        <title>Draft Genome Sequence of Tenacibaculum soleae UCD-KL19.</title>
        <authorList>
            <person name="Eisen J.A."/>
            <person name="Coil D.A."/>
            <person name="Lujan K.M."/>
        </authorList>
    </citation>
    <scope>NUCLEOTIDE SEQUENCE [LARGE SCALE GENOMIC DNA]</scope>
    <source>
        <strain evidence="1 2">UCD-KL19</strain>
    </source>
</reference>
<dbReference type="EMBL" id="MAKX01000001">
    <property type="protein sequence ID" value="OCK44382.1"/>
    <property type="molecule type" value="Genomic_DNA"/>
</dbReference>
<dbReference type="STRING" id="447689.BA195_06810"/>
<name>A0A1B9Y3M1_9FLAO</name>